<evidence type="ECO:0000313" key="2">
    <source>
        <dbReference type="Proteomes" id="UP001163321"/>
    </source>
</evidence>
<dbReference type="EMBL" id="CM047591">
    <property type="protein sequence ID" value="KAI9918969.1"/>
    <property type="molecule type" value="Genomic_DNA"/>
</dbReference>
<organism evidence="1 2">
    <name type="scientific">Peronosclerospora sorghi</name>
    <dbReference type="NCBI Taxonomy" id="230839"/>
    <lineage>
        <taxon>Eukaryota</taxon>
        <taxon>Sar</taxon>
        <taxon>Stramenopiles</taxon>
        <taxon>Oomycota</taxon>
        <taxon>Peronosporomycetes</taxon>
        <taxon>Peronosporales</taxon>
        <taxon>Peronosporaceae</taxon>
        <taxon>Peronosclerospora</taxon>
    </lineage>
</organism>
<name>A0ACC0WJE8_9STRA</name>
<accession>A0ACC0WJE8</accession>
<reference evidence="1 2" key="1">
    <citation type="journal article" date="2022" name="bioRxiv">
        <title>The genome of the oomycete Peronosclerospora sorghi, a cosmopolitan pathogen of maize and sorghum, is inflated with dispersed pseudogenes.</title>
        <authorList>
            <person name="Fletcher K."/>
            <person name="Martin F."/>
            <person name="Isakeit T."/>
            <person name="Cavanaugh K."/>
            <person name="Magill C."/>
            <person name="Michelmore R."/>
        </authorList>
    </citation>
    <scope>NUCLEOTIDE SEQUENCE [LARGE SCALE GENOMIC DNA]</scope>
    <source>
        <strain evidence="1">P6</strain>
    </source>
</reference>
<gene>
    <name evidence="1" type="ORF">PsorP6_011992</name>
</gene>
<sequence length="119" mass="13589">MFSATMPVEGERLATTFLRHPSIVKIGDDDSGKNKRIDQQGLFVNPFKKRLKLVEILREILSAHSVPVPRSRKEKVVVGAKIILFVNIKKECDAVAKFLASLWCFRMIRLLKKRAVFPL</sequence>
<dbReference type="Proteomes" id="UP001163321">
    <property type="component" value="Chromosome 12"/>
</dbReference>
<protein>
    <submittedName>
        <fullName evidence="1">Uncharacterized protein</fullName>
    </submittedName>
</protein>
<keyword evidence="2" id="KW-1185">Reference proteome</keyword>
<proteinExistence type="predicted"/>
<evidence type="ECO:0000313" key="1">
    <source>
        <dbReference type="EMBL" id="KAI9918969.1"/>
    </source>
</evidence>
<comment type="caution">
    <text evidence="1">The sequence shown here is derived from an EMBL/GenBank/DDBJ whole genome shotgun (WGS) entry which is preliminary data.</text>
</comment>